<keyword evidence="2" id="KW-0238">DNA-binding</keyword>
<keyword evidence="4" id="KW-0539">Nucleus</keyword>
<dbReference type="PANTHER" id="PTHR47424:SF3">
    <property type="entry name" value="REGULATORY PROTEIN GAL4"/>
    <property type="match status" value="1"/>
</dbReference>
<evidence type="ECO:0000256" key="3">
    <source>
        <dbReference type="ARBA" id="ARBA00023163"/>
    </source>
</evidence>
<dbReference type="PANTHER" id="PTHR47424">
    <property type="entry name" value="REGULATORY PROTEIN GAL4"/>
    <property type="match status" value="1"/>
</dbReference>
<dbReference type="GO" id="GO:0000435">
    <property type="term" value="P:positive regulation of transcription from RNA polymerase II promoter by galactose"/>
    <property type="evidence" value="ECO:0007669"/>
    <property type="project" value="TreeGrafter"/>
</dbReference>
<feature type="compositionally biased region" description="Low complexity" evidence="5">
    <location>
        <begin position="21"/>
        <end position="35"/>
    </location>
</feature>
<dbReference type="EMBL" id="LFZO01000192">
    <property type="protein sequence ID" value="KXT11592.1"/>
    <property type="molecule type" value="Genomic_DNA"/>
</dbReference>
<gene>
    <name evidence="7" type="ORF">AC579_3123</name>
</gene>
<accession>A0A139IAM3</accession>
<evidence type="ECO:0000313" key="7">
    <source>
        <dbReference type="EMBL" id="KXT11592.1"/>
    </source>
</evidence>
<dbReference type="GO" id="GO:0000978">
    <property type="term" value="F:RNA polymerase II cis-regulatory region sequence-specific DNA binding"/>
    <property type="evidence" value="ECO:0007669"/>
    <property type="project" value="TreeGrafter"/>
</dbReference>
<comment type="caution">
    <text evidence="7">The sequence shown here is derived from an EMBL/GenBank/DDBJ whole genome shotgun (WGS) entry which is preliminary data.</text>
</comment>
<dbReference type="InterPro" id="IPR007219">
    <property type="entry name" value="XnlR_reg_dom"/>
</dbReference>
<feature type="domain" description="Xylanolytic transcriptional activator regulatory" evidence="6">
    <location>
        <begin position="131"/>
        <end position="257"/>
    </location>
</feature>
<keyword evidence="8" id="KW-1185">Reference proteome</keyword>
<dbReference type="Pfam" id="PF04082">
    <property type="entry name" value="Fungal_trans"/>
    <property type="match status" value="1"/>
</dbReference>
<feature type="region of interest" description="Disordered" evidence="5">
    <location>
        <begin position="76"/>
        <end position="107"/>
    </location>
</feature>
<dbReference type="InterPro" id="IPR051127">
    <property type="entry name" value="Fungal_SecMet_Regulators"/>
</dbReference>
<reference evidence="7 8" key="1">
    <citation type="submission" date="2015-07" db="EMBL/GenBank/DDBJ databases">
        <title>Comparative genomics of the Sigatoka disease complex on banana suggests a link between parallel evolutionary changes in Pseudocercospora fijiensis and Pseudocercospora eumusae and increased virulence on the banana host.</title>
        <authorList>
            <person name="Chang T.-C."/>
            <person name="Salvucci A."/>
            <person name="Crous P.W."/>
            <person name="Stergiopoulos I."/>
        </authorList>
    </citation>
    <scope>NUCLEOTIDE SEQUENCE [LARGE SCALE GENOMIC DNA]</scope>
    <source>
        <strain evidence="7 8">CBS 116634</strain>
    </source>
</reference>
<name>A0A139IAM3_9PEZI</name>
<evidence type="ECO:0000256" key="1">
    <source>
        <dbReference type="ARBA" id="ARBA00023015"/>
    </source>
</evidence>
<sequence length="597" mass="66512">MLTATDRRPNSVAHASTPSINANAVHGSSGAASAARTPGDWPAAKADGLATIASGNDRSMYGPSSTVAFLRHVMPNQGTATSPDPGALDARSINSEPRPRSAAPMPERVLPQTDGLAVLPRRRQADNFLLCYWEFIHPLFPVLHQPTFTRKYEALWIDSDVTQREHDTEAEEAAFMSTLNLVFAIGCKFSTLVEHAQKQSVAEDFFQKSRQAYPFDVLDSNSISAVQMLVLTGVYLQSTQHASRCWNSLGLAIRMAQLLAMTFGRPSMLGTTTDVPIPGAIDDEYLADRGVGIQPANVPSRLGLFVSSCRLFELLEEVLERFYRDGPSQKQPNGTETPADIVGPVLDLNRRLDVFEQSVPGYLRVFDQGSINGRNEDHVQLQQQVLYCRFLYVRLLSLRPLLLLATKREQRTSSKHTLDDEVTRSCCNRCVLTARRLIDTLYDNIGTLYRASGWHSVYFTFSSAMVLLASWQSDDDHTPGPEMDQRESSWVRCLAILDHYVEQIHSAHHAVKILKTIKAQIWNVSRANAMQASSEQQKMESNMRLPAEVNAGIPTAEMYPQLSLDDPELFSADNIAEAWYGQQLVNLDWLEIPNLYG</sequence>
<dbReference type="STRING" id="113226.A0A139IAM3"/>
<evidence type="ECO:0000313" key="8">
    <source>
        <dbReference type="Proteomes" id="UP000073492"/>
    </source>
</evidence>
<evidence type="ECO:0000256" key="5">
    <source>
        <dbReference type="SAM" id="MobiDB-lite"/>
    </source>
</evidence>
<dbReference type="GO" id="GO:0006351">
    <property type="term" value="P:DNA-templated transcription"/>
    <property type="evidence" value="ECO:0007669"/>
    <property type="project" value="InterPro"/>
</dbReference>
<keyword evidence="1" id="KW-0805">Transcription regulation</keyword>
<feature type="region of interest" description="Disordered" evidence="5">
    <location>
        <begin position="1"/>
        <end position="39"/>
    </location>
</feature>
<dbReference type="GO" id="GO:0000981">
    <property type="term" value="F:DNA-binding transcription factor activity, RNA polymerase II-specific"/>
    <property type="evidence" value="ECO:0007669"/>
    <property type="project" value="TreeGrafter"/>
</dbReference>
<evidence type="ECO:0000256" key="4">
    <source>
        <dbReference type="ARBA" id="ARBA00023242"/>
    </source>
</evidence>
<dbReference type="GO" id="GO:0008270">
    <property type="term" value="F:zinc ion binding"/>
    <property type="evidence" value="ECO:0007669"/>
    <property type="project" value="InterPro"/>
</dbReference>
<dbReference type="Proteomes" id="UP000073492">
    <property type="component" value="Unassembled WGS sequence"/>
</dbReference>
<keyword evidence="3" id="KW-0804">Transcription</keyword>
<evidence type="ECO:0000259" key="6">
    <source>
        <dbReference type="Pfam" id="PF04082"/>
    </source>
</evidence>
<dbReference type="OrthoDB" id="424974at2759"/>
<proteinExistence type="predicted"/>
<dbReference type="CDD" id="cd12148">
    <property type="entry name" value="fungal_TF_MHR"/>
    <property type="match status" value="1"/>
</dbReference>
<evidence type="ECO:0000256" key="2">
    <source>
        <dbReference type="ARBA" id="ARBA00023125"/>
    </source>
</evidence>
<dbReference type="GO" id="GO:0005634">
    <property type="term" value="C:nucleus"/>
    <property type="evidence" value="ECO:0007669"/>
    <property type="project" value="TreeGrafter"/>
</dbReference>
<protein>
    <recommendedName>
        <fullName evidence="6">Xylanolytic transcriptional activator regulatory domain-containing protein</fullName>
    </recommendedName>
</protein>
<dbReference type="AlphaFoldDB" id="A0A139IAM3"/>
<organism evidence="7 8">
    <name type="scientific">Pseudocercospora musae</name>
    <dbReference type="NCBI Taxonomy" id="113226"/>
    <lineage>
        <taxon>Eukaryota</taxon>
        <taxon>Fungi</taxon>
        <taxon>Dikarya</taxon>
        <taxon>Ascomycota</taxon>
        <taxon>Pezizomycotina</taxon>
        <taxon>Dothideomycetes</taxon>
        <taxon>Dothideomycetidae</taxon>
        <taxon>Mycosphaerellales</taxon>
        <taxon>Mycosphaerellaceae</taxon>
        <taxon>Pseudocercospora</taxon>
    </lineage>
</organism>